<evidence type="ECO:0008006" key="4">
    <source>
        <dbReference type="Google" id="ProtNLM"/>
    </source>
</evidence>
<keyword evidence="1" id="KW-0472">Membrane</keyword>
<keyword evidence="1" id="KW-1133">Transmembrane helix</keyword>
<evidence type="ECO:0000313" key="3">
    <source>
        <dbReference type="Proteomes" id="UP000028030"/>
    </source>
</evidence>
<proteinExistence type="predicted"/>
<reference evidence="2 3" key="1">
    <citation type="submission" date="2014-05" db="EMBL/GenBank/DDBJ databases">
        <authorList>
            <person name="Daugherty S.C."/>
            <person name="Tallon L.J."/>
            <person name="Sadzewicz L."/>
            <person name="Kilian M."/>
            <person name="Tettelin H."/>
        </authorList>
    </citation>
    <scope>NUCLEOTIDE SEQUENCE [LARGE SCALE GENOMIC DNA]</scope>
    <source>
        <strain evidence="2 3">SK642</strain>
    </source>
</reference>
<dbReference type="InterPro" id="IPR031551">
    <property type="entry name" value="Asp4"/>
</dbReference>
<evidence type="ECO:0000256" key="1">
    <source>
        <dbReference type="SAM" id="Phobius"/>
    </source>
</evidence>
<protein>
    <recommendedName>
        <fullName evidence="4">Accessory secretory protein Asp4</fullName>
    </recommendedName>
</protein>
<keyword evidence="1" id="KW-0812">Transmembrane</keyword>
<dbReference type="Proteomes" id="UP000028030">
    <property type="component" value="Unassembled WGS sequence"/>
</dbReference>
<sequence>MSDEDLFYKDVEGRMEELKQKPIKKGKATRGEKISQTFSLLLALMILIGLISTLIGILR</sequence>
<dbReference type="RefSeq" id="WP_033684179.1">
    <property type="nucleotide sequence ID" value="NZ_JPFW01000008.1"/>
</dbReference>
<dbReference type="EMBL" id="JPFW01000008">
    <property type="protein sequence ID" value="KEQ40238.1"/>
    <property type="molecule type" value="Genomic_DNA"/>
</dbReference>
<dbReference type="OrthoDB" id="2237332at2"/>
<name>A0A081QBB5_STRMT</name>
<dbReference type="Pfam" id="PF16996">
    <property type="entry name" value="Asp4"/>
    <property type="match status" value="1"/>
</dbReference>
<evidence type="ECO:0000313" key="2">
    <source>
        <dbReference type="EMBL" id="KEQ40238.1"/>
    </source>
</evidence>
<dbReference type="PATRIC" id="fig|28037.97.peg.1434"/>
<dbReference type="AlphaFoldDB" id="A0A081QBB5"/>
<comment type="caution">
    <text evidence="2">The sequence shown here is derived from an EMBL/GenBank/DDBJ whole genome shotgun (WGS) entry which is preliminary data.</text>
</comment>
<gene>
    <name evidence="2" type="ORF">SK642_1496</name>
</gene>
<organism evidence="2 3">
    <name type="scientific">Streptococcus mitis</name>
    <dbReference type="NCBI Taxonomy" id="28037"/>
    <lineage>
        <taxon>Bacteria</taxon>
        <taxon>Bacillati</taxon>
        <taxon>Bacillota</taxon>
        <taxon>Bacilli</taxon>
        <taxon>Lactobacillales</taxon>
        <taxon>Streptococcaceae</taxon>
        <taxon>Streptococcus</taxon>
        <taxon>Streptococcus mitis group</taxon>
    </lineage>
</organism>
<feature type="transmembrane region" description="Helical" evidence="1">
    <location>
        <begin position="38"/>
        <end position="58"/>
    </location>
</feature>
<accession>A0A081QBB5</accession>